<accession>A0ABV6RY56</accession>
<name>A0ABV6RY56_9GAMM</name>
<dbReference type="Proteomes" id="UP001589896">
    <property type="component" value="Unassembled WGS sequence"/>
</dbReference>
<dbReference type="Gene3D" id="1.10.10.10">
    <property type="entry name" value="Winged helix-like DNA-binding domain superfamily/Winged helix DNA-binding domain"/>
    <property type="match status" value="1"/>
</dbReference>
<dbReference type="InterPro" id="IPR043129">
    <property type="entry name" value="ATPase_NBD"/>
</dbReference>
<evidence type="ECO:0000313" key="4">
    <source>
        <dbReference type="Proteomes" id="UP001589896"/>
    </source>
</evidence>
<evidence type="ECO:0000313" key="3">
    <source>
        <dbReference type="EMBL" id="MFC0681920.1"/>
    </source>
</evidence>
<dbReference type="PANTHER" id="PTHR18964">
    <property type="entry name" value="ROK (REPRESSOR, ORF, KINASE) FAMILY"/>
    <property type="match status" value="1"/>
</dbReference>
<evidence type="ECO:0000256" key="1">
    <source>
        <dbReference type="ARBA" id="ARBA00006479"/>
    </source>
</evidence>
<protein>
    <submittedName>
        <fullName evidence="3">ROK family protein</fullName>
    </submittedName>
</protein>
<reference evidence="3 4" key="1">
    <citation type="submission" date="2024-09" db="EMBL/GenBank/DDBJ databases">
        <authorList>
            <person name="Sun Q."/>
            <person name="Mori K."/>
        </authorList>
    </citation>
    <scope>NUCLEOTIDE SEQUENCE [LARGE SCALE GENOMIC DNA]</scope>
    <source>
        <strain evidence="3 4">KCTC 23076</strain>
    </source>
</reference>
<comment type="similarity">
    <text evidence="1">Belongs to the ROK (NagC/XylR) family.</text>
</comment>
<sequence length="401" mass="41114">MRNLTDPPRPLAAGLGNSNDQTRRHNLSTILTLLAQDGAQPRAQLTRRTGLNRSTIAALVSELAERDLVFETAAPGGGTVGRPSPVVNPNGRIACLAVHPDLDAVVVGLVGLGGLVHGRIRRETAGVPTAEQAVALAAGMATELRRRHAGVRVVGAGIALPGLVRSPDGLVTFAPHLGWHDEPLADRMAEALGVPAVATNDAKAAAVAELIHGAGKGARNLVYLNGSRSGIGGAVFTGGRALGGAAGYGGELGHTLADPAGGPCHCGNRGCLETEVGVEPLLAALGRSAADPDELDALLASGAPDVRVELERQLDVLARSIASFIAAFDPELVLLGGFLGSLFDVDPERLRLRVREASFAAISEGVRIERAELRENLVIVGAAELAFAPLLADPVSLSASA</sequence>
<keyword evidence="4" id="KW-1185">Reference proteome</keyword>
<organism evidence="3 4">
    <name type="scientific">Lysobacter korlensis</name>
    <dbReference type="NCBI Taxonomy" id="553636"/>
    <lineage>
        <taxon>Bacteria</taxon>
        <taxon>Pseudomonadati</taxon>
        <taxon>Pseudomonadota</taxon>
        <taxon>Gammaproteobacteria</taxon>
        <taxon>Lysobacterales</taxon>
        <taxon>Lysobacteraceae</taxon>
        <taxon>Lysobacter</taxon>
    </lineage>
</organism>
<dbReference type="RefSeq" id="WP_386675450.1">
    <property type="nucleotide sequence ID" value="NZ_JBHLTG010000010.1"/>
</dbReference>
<dbReference type="Pfam" id="PF00480">
    <property type="entry name" value="ROK"/>
    <property type="match status" value="1"/>
</dbReference>
<dbReference type="Gene3D" id="3.30.420.40">
    <property type="match status" value="2"/>
</dbReference>
<dbReference type="SUPFAM" id="SSF46785">
    <property type="entry name" value="Winged helix' DNA-binding domain"/>
    <property type="match status" value="1"/>
</dbReference>
<dbReference type="PANTHER" id="PTHR18964:SF149">
    <property type="entry name" value="BIFUNCTIONAL UDP-N-ACETYLGLUCOSAMINE 2-EPIMERASE_N-ACETYLMANNOSAMINE KINASE"/>
    <property type="match status" value="1"/>
</dbReference>
<feature type="region of interest" description="Disordered" evidence="2">
    <location>
        <begin position="1"/>
        <end position="22"/>
    </location>
</feature>
<dbReference type="EMBL" id="JBHLTG010000010">
    <property type="protein sequence ID" value="MFC0681920.1"/>
    <property type="molecule type" value="Genomic_DNA"/>
</dbReference>
<gene>
    <name evidence="3" type="ORF">ACFFGH_29145</name>
</gene>
<dbReference type="SUPFAM" id="SSF53067">
    <property type="entry name" value="Actin-like ATPase domain"/>
    <property type="match status" value="1"/>
</dbReference>
<comment type="caution">
    <text evidence="3">The sequence shown here is derived from an EMBL/GenBank/DDBJ whole genome shotgun (WGS) entry which is preliminary data.</text>
</comment>
<evidence type="ECO:0000256" key="2">
    <source>
        <dbReference type="SAM" id="MobiDB-lite"/>
    </source>
</evidence>
<proteinExistence type="inferred from homology"/>
<dbReference type="InterPro" id="IPR036388">
    <property type="entry name" value="WH-like_DNA-bd_sf"/>
</dbReference>
<dbReference type="InterPro" id="IPR036390">
    <property type="entry name" value="WH_DNA-bd_sf"/>
</dbReference>
<dbReference type="InterPro" id="IPR000600">
    <property type="entry name" value="ROK"/>
</dbReference>